<dbReference type="Gene3D" id="1.10.150.130">
    <property type="match status" value="1"/>
</dbReference>
<evidence type="ECO:0000256" key="2">
    <source>
        <dbReference type="ARBA" id="ARBA00023172"/>
    </source>
</evidence>
<protein>
    <submittedName>
        <fullName evidence="6">Site-specific recombinase, phage integrase family</fullName>
    </submittedName>
</protein>
<dbReference type="AlphaFoldDB" id="C4G8M4"/>
<dbReference type="RefSeq" id="WP_006905359.1">
    <property type="nucleotide sequence ID" value="NZ_GG665866.1"/>
</dbReference>
<dbReference type="PROSITE" id="PS51900">
    <property type="entry name" value="CB"/>
    <property type="match status" value="1"/>
</dbReference>
<sequence length="338" mass="38200">MATARKLPSGNYRVRIYQYTDQSGKKHYKSFTSKTKKEAERKASIWQTSISQSAGRMTMAEAAEAYIDERRPVLSPSTIRGYVTACKQIEPIEAVQVNEITQGQIQSFISSFSKTHAPKTTHNVHGFISAIMRRFRPDFSLSTKLPQKSPDTIYIPSESDIQRLLKGAEDDPIMYRALLLAAYGPLRRSEICAVTSNDLEGNVLHVHSAIVEDEKGQWHEKLTKTNAGDRYISLPQSVTKAMQGINGKLVDIFPNALQRRFLRLLRDTGVTHMRFHSLRHFCASQLHALGMPDAYIMQRGGWESDGVLKSIYRHALTDYAASENDRINVAFDAMIKYV</sequence>
<dbReference type="GO" id="GO:0015074">
    <property type="term" value="P:DNA integration"/>
    <property type="evidence" value="ECO:0007669"/>
    <property type="project" value="InterPro"/>
</dbReference>
<dbReference type="GO" id="GO:0003677">
    <property type="term" value="F:DNA binding"/>
    <property type="evidence" value="ECO:0007669"/>
    <property type="project" value="UniProtKB-UniRule"/>
</dbReference>
<dbReference type="PROSITE" id="PS51898">
    <property type="entry name" value="TYR_RECOMBINASE"/>
    <property type="match status" value="1"/>
</dbReference>
<dbReference type="HOGENOM" id="CLU_027562_6_0_9"/>
<comment type="caution">
    <text evidence="6">The sequence shown here is derived from an EMBL/GenBank/DDBJ whole genome shotgun (WGS) entry which is preliminary data.</text>
</comment>
<evidence type="ECO:0000259" key="5">
    <source>
        <dbReference type="PROSITE" id="PS51900"/>
    </source>
</evidence>
<dbReference type="InterPro" id="IPR010998">
    <property type="entry name" value="Integrase_recombinase_N"/>
</dbReference>
<dbReference type="InterPro" id="IPR013762">
    <property type="entry name" value="Integrase-like_cat_sf"/>
</dbReference>
<dbReference type="SUPFAM" id="SSF56349">
    <property type="entry name" value="DNA breaking-rejoining enzymes"/>
    <property type="match status" value="1"/>
</dbReference>
<proteinExistence type="predicted"/>
<accession>C4G8M4</accession>
<evidence type="ECO:0000256" key="3">
    <source>
        <dbReference type="PROSITE-ProRule" id="PRU01248"/>
    </source>
</evidence>
<keyword evidence="1 3" id="KW-0238">DNA-binding</keyword>
<name>C4G8M4_9FIRM</name>
<dbReference type="eggNOG" id="COG0582">
    <property type="taxonomic scope" value="Bacteria"/>
</dbReference>
<feature type="domain" description="Tyr recombinase" evidence="4">
    <location>
        <begin position="150"/>
        <end position="325"/>
    </location>
</feature>
<keyword evidence="7" id="KW-1185">Reference proteome</keyword>
<dbReference type="Gene3D" id="1.10.443.10">
    <property type="entry name" value="Intergrase catalytic core"/>
    <property type="match status" value="1"/>
</dbReference>
<dbReference type="STRING" id="626523.GCWU000342_00320"/>
<dbReference type="InterPro" id="IPR011010">
    <property type="entry name" value="DNA_brk_join_enz"/>
</dbReference>
<organism evidence="6 7">
    <name type="scientific">Shuttleworthella satelles DSM 14600</name>
    <dbReference type="NCBI Taxonomy" id="626523"/>
    <lineage>
        <taxon>Bacteria</taxon>
        <taxon>Bacillati</taxon>
        <taxon>Bacillota</taxon>
        <taxon>Clostridia</taxon>
        <taxon>Lachnospirales</taxon>
        <taxon>Lachnospiraceae</taxon>
        <taxon>Shuttleworthella</taxon>
    </lineage>
</organism>
<dbReference type="GO" id="GO:0006310">
    <property type="term" value="P:DNA recombination"/>
    <property type="evidence" value="ECO:0007669"/>
    <property type="project" value="UniProtKB-KW"/>
</dbReference>
<dbReference type="InterPro" id="IPR044068">
    <property type="entry name" value="CB"/>
</dbReference>
<evidence type="ECO:0000259" key="4">
    <source>
        <dbReference type="PROSITE" id="PS51898"/>
    </source>
</evidence>
<keyword evidence="2" id="KW-0233">DNA recombination</keyword>
<dbReference type="EMBL" id="ACIP02000001">
    <property type="protein sequence ID" value="EEP28971.1"/>
    <property type="molecule type" value="Genomic_DNA"/>
</dbReference>
<dbReference type="InterPro" id="IPR002104">
    <property type="entry name" value="Integrase_catalytic"/>
</dbReference>
<evidence type="ECO:0000313" key="7">
    <source>
        <dbReference type="Proteomes" id="UP000003494"/>
    </source>
</evidence>
<dbReference type="Proteomes" id="UP000003494">
    <property type="component" value="Unassembled WGS sequence"/>
</dbReference>
<gene>
    <name evidence="6" type="ORF">GCWU000342_00320</name>
</gene>
<dbReference type="CDD" id="cd01189">
    <property type="entry name" value="INT_ICEBs1_C_like"/>
    <property type="match status" value="1"/>
</dbReference>
<dbReference type="Pfam" id="PF00589">
    <property type="entry name" value="Phage_integrase"/>
    <property type="match status" value="1"/>
</dbReference>
<reference evidence="6" key="1">
    <citation type="submission" date="2009-04" db="EMBL/GenBank/DDBJ databases">
        <authorList>
            <person name="Weinstock G."/>
            <person name="Sodergren E."/>
            <person name="Clifton S."/>
            <person name="Fulton L."/>
            <person name="Fulton B."/>
            <person name="Courtney L."/>
            <person name="Fronick C."/>
            <person name="Harrison M."/>
            <person name="Strong C."/>
            <person name="Farmer C."/>
            <person name="Delahaunty K."/>
            <person name="Markovic C."/>
            <person name="Hall O."/>
            <person name="Minx P."/>
            <person name="Tomlinson C."/>
            <person name="Mitreva M."/>
            <person name="Nelson J."/>
            <person name="Hou S."/>
            <person name="Wollam A."/>
            <person name="Pepin K.H."/>
            <person name="Johnson M."/>
            <person name="Bhonagiri V."/>
            <person name="Nash W.E."/>
            <person name="Warren W."/>
            <person name="Chinwalla A."/>
            <person name="Mardis E.R."/>
            <person name="Wilson R.K."/>
        </authorList>
    </citation>
    <scope>NUCLEOTIDE SEQUENCE [LARGE SCALE GENOMIC DNA]</scope>
    <source>
        <strain evidence="6">DSM 14600</strain>
    </source>
</reference>
<evidence type="ECO:0000313" key="6">
    <source>
        <dbReference type="EMBL" id="EEP28971.1"/>
    </source>
</evidence>
<feature type="domain" description="Core-binding (CB)" evidence="5">
    <location>
        <begin position="57"/>
        <end position="136"/>
    </location>
</feature>
<evidence type="ECO:0000256" key="1">
    <source>
        <dbReference type="ARBA" id="ARBA00023125"/>
    </source>
</evidence>